<proteinExistence type="predicted"/>
<accession>A0ABC9D918</accession>
<feature type="domain" description="NB-ARC" evidence="1">
    <location>
        <begin position="199"/>
        <end position="341"/>
    </location>
</feature>
<keyword evidence="3" id="KW-1185">Reference proteome</keyword>
<name>A0ABC9D918_9POAL</name>
<organism evidence="2 3">
    <name type="scientific">Urochloa decumbens</name>
    <dbReference type="NCBI Taxonomy" id="240449"/>
    <lineage>
        <taxon>Eukaryota</taxon>
        <taxon>Viridiplantae</taxon>
        <taxon>Streptophyta</taxon>
        <taxon>Embryophyta</taxon>
        <taxon>Tracheophyta</taxon>
        <taxon>Spermatophyta</taxon>
        <taxon>Magnoliopsida</taxon>
        <taxon>Liliopsida</taxon>
        <taxon>Poales</taxon>
        <taxon>Poaceae</taxon>
        <taxon>PACMAD clade</taxon>
        <taxon>Panicoideae</taxon>
        <taxon>Panicodae</taxon>
        <taxon>Paniceae</taxon>
        <taxon>Melinidinae</taxon>
        <taxon>Urochloa</taxon>
    </lineage>
</organism>
<gene>
    <name evidence="2" type="ORF">URODEC1_LOCUS83069</name>
</gene>
<dbReference type="InterPro" id="IPR002182">
    <property type="entry name" value="NB-ARC"/>
</dbReference>
<sequence>MSSYLPVAGYLMEIFLSAILGELASRSINFLISKSSKLKVMDVDHRLESTLLRAQLIINEATGRHITNIAMLQQVDMLRDAMHHGCYVLDTFRYQSHSEGDAKDQAVSHSLSLSKIIFQKGMCSSIRNTPLLQQLEDALENLSSMIIDTKELVVFMMSYPHMYRQPYSMHLFLGNCMFSRQIETELVVNFLLDAQPHGSEKMEVLPIVGPSKVGKSTLVAHVCKDERVQDHFSKILFLHDHDFTDGDLNILRERCTMKHQNCISNSNKDKGWLVIVDLVGDLNEDAWNALYSSFKPLMPRTSKIIIANRSAKITKFGTTQALNLKYLSLEAFWYFFRTIAFGSMDPKMHPRFAHVAMEIAKLLARRFIAASIVACLLRDNFDIHFWCKVLAFLRGYVEKHISKFGAHPLELMNQNKRVHLGRMAIPFEDFVFHSDYQNYSHEEVPKIRLDDVMYGSVKALGKSEFLAWVSPIPPYYSYVVTCEVRELKRRAAKRKRSTENGITLC</sequence>
<dbReference type="InterPro" id="IPR027417">
    <property type="entry name" value="P-loop_NTPase"/>
</dbReference>
<dbReference type="SUPFAM" id="SSF52540">
    <property type="entry name" value="P-loop containing nucleoside triphosphate hydrolases"/>
    <property type="match status" value="1"/>
</dbReference>
<dbReference type="EMBL" id="OZ075142">
    <property type="protein sequence ID" value="CAL5034365.1"/>
    <property type="molecule type" value="Genomic_DNA"/>
</dbReference>
<dbReference type="Proteomes" id="UP001497457">
    <property type="component" value="Chromosome 32b"/>
</dbReference>
<reference evidence="2" key="1">
    <citation type="submission" date="2024-10" db="EMBL/GenBank/DDBJ databases">
        <authorList>
            <person name="Ryan C."/>
        </authorList>
    </citation>
    <scope>NUCLEOTIDE SEQUENCE [LARGE SCALE GENOMIC DNA]</scope>
</reference>
<dbReference type="PANTHER" id="PTHR33377:SF92">
    <property type="entry name" value="NB-ARC DOMAIN-CONTAINING PROTEIN"/>
    <property type="match status" value="1"/>
</dbReference>
<dbReference type="Gene3D" id="3.40.50.300">
    <property type="entry name" value="P-loop containing nucleotide triphosphate hydrolases"/>
    <property type="match status" value="1"/>
</dbReference>
<protein>
    <recommendedName>
        <fullName evidence="1">NB-ARC domain-containing protein</fullName>
    </recommendedName>
</protein>
<evidence type="ECO:0000259" key="1">
    <source>
        <dbReference type="Pfam" id="PF00931"/>
    </source>
</evidence>
<dbReference type="AlphaFoldDB" id="A0ABC9D918"/>
<dbReference type="Pfam" id="PF00931">
    <property type="entry name" value="NB-ARC"/>
    <property type="match status" value="1"/>
</dbReference>
<dbReference type="PANTHER" id="PTHR33377">
    <property type="entry name" value="OS10G0134700 PROTEIN-RELATED"/>
    <property type="match status" value="1"/>
</dbReference>
<evidence type="ECO:0000313" key="2">
    <source>
        <dbReference type="EMBL" id="CAL5034365.1"/>
    </source>
</evidence>
<evidence type="ECO:0000313" key="3">
    <source>
        <dbReference type="Proteomes" id="UP001497457"/>
    </source>
</evidence>